<feature type="chain" id="PRO_5016139824" evidence="1">
    <location>
        <begin position="32"/>
        <end position="202"/>
    </location>
</feature>
<keyword evidence="3" id="KW-1185">Reference proteome</keyword>
<evidence type="ECO:0000313" key="3">
    <source>
        <dbReference type="Proteomes" id="UP000215884"/>
    </source>
</evidence>
<keyword evidence="1" id="KW-0732">Signal</keyword>
<dbReference type="OrthoDB" id="7997461at2"/>
<dbReference type="RefSeq" id="WP_094895944.1">
    <property type="nucleotide sequence ID" value="NZ_CP029426.2"/>
</dbReference>
<dbReference type="EMBL" id="CP029426">
    <property type="protein sequence ID" value="AWL99072.1"/>
    <property type="molecule type" value="Genomic_DNA"/>
</dbReference>
<gene>
    <name evidence="2" type="ORF">CIT40_02915</name>
</gene>
<dbReference type="KEGG" id="brq:CIT40_02915"/>
<feature type="signal peptide" evidence="1">
    <location>
        <begin position="1"/>
        <end position="31"/>
    </location>
</feature>
<organism evidence="2 3">
    <name type="scientific">Bradyrhizobium amphicarpaeae</name>
    <dbReference type="NCBI Taxonomy" id="1404768"/>
    <lineage>
        <taxon>Bacteria</taxon>
        <taxon>Pseudomonadati</taxon>
        <taxon>Pseudomonadota</taxon>
        <taxon>Alphaproteobacteria</taxon>
        <taxon>Hyphomicrobiales</taxon>
        <taxon>Nitrobacteraceae</taxon>
        <taxon>Bradyrhizobium</taxon>
    </lineage>
</organism>
<reference evidence="2 3" key="1">
    <citation type="journal article" date="2017" name="Syst. Appl. Microbiol.">
        <title>Soybeans inoculated with root zone soils of Canadian native legumes harbour diverse and novel Bradyrhizobium spp. that possess agricultural potential.</title>
        <authorList>
            <person name="Bromfield E.S.P."/>
            <person name="Cloutier S."/>
            <person name="Tambong J.T."/>
            <person name="Tran Thi T.V."/>
        </authorList>
    </citation>
    <scope>NUCLEOTIDE SEQUENCE [LARGE SCALE GENOMIC DNA]</scope>
    <source>
        <strain evidence="2 3">39S1MB</strain>
    </source>
</reference>
<dbReference type="Proteomes" id="UP000215884">
    <property type="component" value="Chromosome"/>
</dbReference>
<dbReference type="AlphaFoldDB" id="A0A2U8PMR5"/>
<proteinExistence type="predicted"/>
<protein>
    <submittedName>
        <fullName evidence="2">Uncharacterized protein</fullName>
    </submittedName>
</protein>
<evidence type="ECO:0000256" key="1">
    <source>
        <dbReference type="SAM" id="SignalP"/>
    </source>
</evidence>
<name>A0A2U8PMR5_9BRAD</name>
<accession>A0A2U8PMR5</accession>
<evidence type="ECO:0000313" key="2">
    <source>
        <dbReference type="EMBL" id="AWL99072.1"/>
    </source>
</evidence>
<reference evidence="2 3" key="2">
    <citation type="journal article" date="2019" name="Int. J. Syst. Evol. Microbiol.">
        <title>Description and complete genome sequence of Bradyrhizobium amphicarpaeae sp. nov., harbouring photosystem and nitrogen-fixation genes.</title>
        <authorList>
            <person name="Bromfield E.S.P."/>
            <person name="Cloutier S."/>
            <person name="Nguyen H.D.T."/>
        </authorList>
    </citation>
    <scope>NUCLEOTIDE SEQUENCE [LARGE SCALE GENOMIC DNA]</scope>
    <source>
        <strain evidence="2 3">39S1MB</strain>
    </source>
</reference>
<sequence>MPALLRPSITAFGVACLLSAASLGSSGAAFAQAKQQAAPAQQTAPAPQAAPAQAPALKQIALTDKQLEGVLAAQKDMDAITEKLPENTAPDQKVIAQLDGVAKKHGFASYDDYNNVVDNISLVIGGFDPATKKYVGTEAVIKAQIAQLQADKKMPAKDKKEALDELNEALKTPAPTVENKANIDLVAKYYDKLIAALGDEEN</sequence>